<dbReference type="InterPro" id="IPR001906">
    <property type="entry name" value="Terpene_synth_N"/>
</dbReference>
<protein>
    <recommendedName>
        <fullName evidence="6">vetispiradiene synthase</fullName>
        <ecNumber evidence="6">4.2.3.21</ecNumber>
    </recommendedName>
</protein>
<evidence type="ECO:0000256" key="2">
    <source>
        <dbReference type="ARBA" id="ARBA00004721"/>
    </source>
</evidence>
<dbReference type="SFLD" id="SFLDS00005">
    <property type="entry name" value="Isoprenoid_Synthase_Type_I"/>
    <property type="match status" value="1"/>
</dbReference>
<dbReference type="PANTHER" id="PTHR31225:SF256">
    <property type="entry name" value="(-)-ALPHA-TERPINEOL SYNTHASE-LIKE"/>
    <property type="match status" value="1"/>
</dbReference>
<evidence type="ECO:0000256" key="6">
    <source>
        <dbReference type="ARBA" id="ARBA00066660"/>
    </source>
</evidence>
<dbReference type="SUPFAM" id="SSF48239">
    <property type="entry name" value="Terpenoid cyclases/Protein prenyltransferases"/>
    <property type="match status" value="1"/>
</dbReference>
<feature type="domain" description="Terpene synthase N-terminal" evidence="7">
    <location>
        <begin position="13"/>
        <end position="187"/>
    </location>
</feature>
<dbReference type="AlphaFoldDB" id="A0AAE1QZ39"/>
<dbReference type="SUPFAM" id="SSF48576">
    <property type="entry name" value="Terpenoid synthases"/>
    <property type="match status" value="1"/>
</dbReference>
<comment type="cofactor">
    <cofactor evidence="1">
        <name>Mg(2+)</name>
        <dbReference type="ChEBI" id="CHEBI:18420"/>
    </cofactor>
</comment>
<feature type="domain" description="Terpene synthase metal-binding" evidence="8">
    <location>
        <begin position="245"/>
        <end position="484"/>
    </location>
</feature>
<comment type="catalytic activity">
    <reaction evidence="4">
        <text>(2E,6E)-farnesyl diphosphate = (-)-vetispiradiene + diphosphate</text>
        <dbReference type="Rhea" id="RHEA:10340"/>
        <dbReference type="ChEBI" id="CHEBI:33019"/>
        <dbReference type="ChEBI" id="CHEBI:46971"/>
        <dbReference type="ChEBI" id="CHEBI:175763"/>
        <dbReference type="EC" id="4.2.3.21"/>
    </reaction>
</comment>
<dbReference type="InterPro" id="IPR050148">
    <property type="entry name" value="Terpene_synthase-like"/>
</dbReference>
<evidence type="ECO:0000313" key="10">
    <source>
        <dbReference type="Proteomes" id="UP001291623"/>
    </source>
</evidence>
<dbReference type="Proteomes" id="UP001291623">
    <property type="component" value="Unassembled WGS sequence"/>
</dbReference>
<evidence type="ECO:0000256" key="5">
    <source>
        <dbReference type="ARBA" id="ARBA00056992"/>
    </source>
</evidence>
<keyword evidence="3" id="KW-0479">Metal-binding</keyword>
<dbReference type="FunFam" id="1.50.10.130:FF:000001">
    <property type="entry name" value="Isoprene synthase, chloroplastic"/>
    <property type="match status" value="1"/>
</dbReference>
<dbReference type="InterPro" id="IPR036965">
    <property type="entry name" value="Terpene_synth_N_sf"/>
</dbReference>
<dbReference type="GO" id="GO:0034003">
    <property type="term" value="F:vetispiradiene synthase activity"/>
    <property type="evidence" value="ECO:0007669"/>
    <property type="project" value="UniProtKB-EC"/>
</dbReference>
<dbReference type="InterPro" id="IPR008949">
    <property type="entry name" value="Isoprenoid_synthase_dom_sf"/>
</dbReference>
<comment type="pathway">
    <text evidence="2">Secondary metabolite biosynthesis; terpenoid biosynthesis.</text>
</comment>
<accession>A0AAE1QZ39</accession>
<evidence type="ECO:0000259" key="8">
    <source>
        <dbReference type="Pfam" id="PF03936"/>
    </source>
</evidence>
<organism evidence="9 10">
    <name type="scientific">Anisodus tanguticus</name>
    <dbReference type="NCBI Taxonomy" id="243964"/>
    <lineage>
        <taxon>Eukaryota</taxon>
        <taxon>Viridiplantae</taxon>
        <taxon>Streptophyta</taxon>
        <taxon>Embryophyta</taxon>
        <taxon>Tracheophyta</taxon>
        <taxon>Spermatophyta</taxon>
        <taxon>Magnoliopsida</taxon>
        <taxon>eudicotyledons</taxon>
        <taxon>Gunneridae</taxon>
        <taxon>Pentapetalae</taxon>
        <taxon>asterids</taxon>
        <taxon>lamiids</taxon>
        <taxon>Solanales</taxon>
        <taxon>Solanaceae</taxon>
        <taxon>Solanoideae</taxon>
        <taxon>Hyoscyameae</taxon>
        <taxon>Anisodus</taxon>
    </lineage>
</organism>
<dbReference type="Gene3D" id="1.50.10.130">
    <property type="entry name" value="Terpene synthase, N-terminal domain"/>
    <property type="match status" value="1"/>
</dbReference>
<evidence type="ECO:0000313" key="9">
    <source>
        <dbReference type="EMBL" id="KAK4340872.1"/>
    </source>
</evidence>
<dbReference type="CDD" id="cd00684">
    <property type="entry name" value="Terpene_cyclase_plant_C1"/>
    <property type="match status" value="1"/>
</dbReference>
<reference evidence="9" key="1">
    <citation type="submission" date="2023-12" db="EMBL/GenBank/DDBJ databases">
        <title>Genome assembly of Anisodus tanguticus.</title>
        <authorList>
            <person name="Wang Y.-J."/>
        </authorList>
    </citation>
    <scope>NUCLEOTIDE SEQUENCE</scope>
    <source>
        <strain evidence="9">KB-2021</strain>
        <tissue evidence="9">Leaf</tissue>
    </source>
</reference>
<sequence>MAARRPGNYKPRIWDDDFVQSQTSSYVGEEYTKQAAKLKESVRMMLNEKDMRLLDQLELIDNLQRLGIHYHFEVEIKRIIEITYLNNFDNCEELYAISLHFRLLRQEGYQVPQEVFNIFMDGEGKFKRILCMDIKGVLSLYEASYLSIEDESIMDMAQEFSIHHLKKYLNQNMDDENILVKQVSRALEMPLHWRMQRLEAIWFIDNVYEETECFDPILLELAKLDFNMVQALYLDELKHLSRWHKNLNLAEVMGFTRDRLVECFLWSVGFAFEPKYWCCRKWSTKLAELITTIDDMYEIHGTLEELALFTDMVDRWDINAMEQLPSSIKMCFLALFNLINELAYDILKEQNINILPYLRKSWIELCKTYLVDTKWYYDQHTPNFHEFLDHAWVSISGPLLIKHAYICTMDPIKKDDLELLEKNPPLVQWPSLIGRLADDLATSPDEIERGDAPKSIQCYMMETGNSEENARNYVKELIGQTWKKMNKEVLMNRTTTFSKDFARIAMNFARISQCMYQYGDGYGRPDGETKRRILSLFFEPIPL</sequence>
<dbReference type="InterPro" id="IPR008930">
    <property type="entry name" value="Terpenoid_cyclase/PrenylTrfase"/>
</dbReference>
<proteinExistence type="predicted"/>
<dbReference type="EMBL" id="JAVYJV010000022">
    <property type="protein sequence ID" value="KAK4340872.1"/>
    <property type="molecule type" value="Genomic_DNA"/>
</dbReference>
<evidence type="ECO:0000259" key="7">
    <source>
        <dbReference type="Pfam" id="PF01397"/>
    </source>
</evidence>
<dbReference type="Pfam" id="PF01397">
    <property type="entry name" value="Terpene_synth"/>
    <property type="match status" value="1"/>
</dbReference>
<dbReference type="SFLD" id="SFLDG01019">
    <property type="entry name" value="Terpene_Cyclase_Like_1_C_Termi"/>
    <property type="match status" value="1"/>
</dbReference>
<evidence type="ECO:0000256" key="3">
    <source>
        <dbReference type="ARBA" id="ARBA00022723"/>
    </source>
</evidence>
<dbReference type="GO" id="GO:0000287">
    <property type="term" value="F:magnesium ion binding"/>
    <property type="evidence" value="ECO:0007669"/>
    <property type="project" value="InterPro"/>
</dbReference>
<comment type="function">
    <text evidence="5">Sesquiterpene synthase that catalyzes the formation of vetispiradiene from trans,trans-farnesyl diphosphate. The initial internal cyclization produces the monocyclic intermediate germacrene A.</text>
</comment>
<gene>
    <name evidence="9" type="ORF">RND71_039373</name>
</gene>
<dbReference type="InterPro" id="IPR034741">
    <property type="entry name" value="Terpene_cyclase-like_1_C"/>
</dbReference>
<dbReference type="Pfam" id="PF03936">
    <property type="entry name" value="Terpene_synth_C"/>
    <property type="match status" value="1"/>
</dbReference>
<dbReference type="FunFam" id="1.10.600.10:FF:000007">
    <property type="entry name" value="Isoprene synthase, chloroplastic"/>
    <property type="match status" value="1"/>
</dbReference>
<keyword evidence="10" id="KW-1185">Reference proteome</keyword>
<name>A0AAE1QZ39_9SOLA</name>
<dbReference type="InterPro" id="IPR005630">
    <property type="entry name" value="Terpene_synthase_metal-bd"/>
</dbReference>
<dbReference type="Gene3D" id="1.10.600.10">
    <property type="entry name" value="Farnesyl Diphosphate Synthase"/>
    <property type="match status" value="1"/>
</dbReference>
<comment type="caution">
    <text evidence="9">The sequence shown here is derived from an EMBL/GenBank/DDBJ whole genome shotgun (WGS) entry which is preliminary data.</text>
</comment>
<dbReference type="InterPro" id="IPR044814">
    <property type="entry name" value="Terpene_cyclase_plant_C1"/>
</dbReference>
<dbReference type="EC" id="4.2.3.21" evidence="6"/>
<evidence type="ECO:0000256" key="4">
    <source>
        <dbReference type="ARBA" id="ARBA00053018"/>
    </source>
</evidence>
<dbReference type="GO" id="GO:0016102">
    <property type="term" value="P:diterpenoid biosynthetic process"/>
    <property type="evidence" value="ECO:0007669"/>
    <property type="project" value="InterPro"/>
</dbReference>
<evidence type="ECO:0000256" key="1">
    <source>
        <dbReference type="ARBA" id="ARBA00001946"/>
    </source>
</evidence>
<dbReference type="PANTHER" id="PTHR31225">
    <property type="entry name" value="OS04G0344100 PROTEIN-RELATED"/>
    <property type="match status" value="1"/>
</dbReference>